<dbReference type="InterPro" id="IPR014710">
    <property type="entry name" value="RmlC-like_jellyroll"/>
</dbReference>
<organism evidence="6 7">
    <name type="scientific">Streptomyces lannensis</name>
    <dbReference type="NCBI Taxonomy" id="766498"/>
    <lineage>
        <taxon>Bacteria</taxon>
        <taxon>Bacillati</taxon>
        <taxon>Actinomycetota</taxon>
        <taxon>Actinomycetes</taxon>
        <taxon>Kitasatosporales</taxon>
        <taxon>Streptomycetaceae</taxon>
        <taxon>Streptomyces</taxon>
    </lineage>
</organism>
<comment type="caution">
    <text evidence="6">The sequence shown here is derived from an EMBL/GenBank/DDBJ whole genome shotgun (WGS) entry which is preliminary data.</text>
</comment>
<keyword evidence="5" id="KW-0408">Iron</keyword>
<dbReference type="InterPro" id="IPR011051">
    <property type="entry name" value="RmlC_Cupin_sf"/>
</dbReference>
<dbReference type="RefSeq" id="WP_374203214.1">
    <property type="nucleotide sequence ID" value="NZ_BAAAZA010000051.1"/>
</dbReference>
<dbReference type="PANTHER" id="PTHR12918">
    <property type="entry name" value="CYSTEINE DIOXYGENASE"/>
    <property type="match status" value="1"/>
</dbReference>
<evidence type="ECO:0000256" key="3">
    <source>
        <dbReference type="ARBA" id="ARBA00022964"/>
    </source>
</evidence>
<dbReference type="CDD" id="cd10548">
    <property type="entry name" value="cupin_CDO"/>
    <property type="match status" value="1"/>
</dbReference>
<dbReference type="Proteomes" id="UP001501563">
    <property type="component" value="Unassembled WGS sequence"/>
</dbReference>
<protein>
    <submittedName>
        <fullName evidence="6">Cysteine dioxygenase family protein</fullName>
    </submittedName>
</protein>
<name>A0ABP7LIK3_9ACTN</name>
<evidence type="ECO:0000256" key="2">
    <source>
        <dbReference type="ARBA" id="ARBA00022723"/>
    </source>
</evidence>
<keyword evidence="2" id="KW-0479">Metal-binding</keyword>
<dbReference type="GO" id="GO:0051213">
    <property type="term" value="F:dioxygenase activity"/>
    <property type="evidence" value="ECO:0007669"/>
    <property type="project" value="UniProtKB-KW"/>
</dbReference>
<dbReference type="Pfam" id="PF05995">
    <property type="entry name" value="CDO_I"/>
    <property type="match status" value="1"/>
</dbReference>
<keyword evidence="4" id="KW-0560">Oxidoreductase</keyword>
<dbReference type="SUPFAM" id="SSF51182">
    <property type="entry name" value="RmlC-like cupins"/>
    <property type="match status" value="1"/>
</dbReference>
<evidence type="ECO:0000256" key="5">
    <source>
        <dbReference type="ARBA" id="ARBA00023004"/>
    </source>
</evidence>
<dbReference type="EMBL" id="BAAAZA010000051">
    <property type="protein sequence ID" value="GAA3902621.1"/>
    <property type="molecule type" value="Genomic_DNA"/>
</dbReference>
<gene>
    <name evidence="6" type="ORF">GCM10022207_84620</name>
</gene>
<evidence type="ECO:0000313" key="6">
    <source>
        <dbReference type="EMBL" id="GAA3902621.1"/>
    </source>
</evidence>
<dbReference type="InterPro" id="IPR010300">
    <property type="entry name" value="CDO_1"/>
</dbReference>
<evidence type="ECO:0000256" key="4">
    <source>
        <dbReference type="ARBA" id="ARBA00023002"/>
    </source>
</evidence>
<keyword evidence="7" id="KW-1185">Reference proteome</keyword>
<evidence type="ECO:0000313" key="7">
    <source>
        <dbReference type="Proteomes" id="UP001501563"/>
    </source>
</evidence>
<accession>A0ABP7LIK3</accession>
<dbReference type="PANTHER" id="PTHR12918:SF1">
    <property type="entry name" value="CYSTEINE DIOXYGENASE TYPE 1"/>
    <property type="match status" value="1"/>
</dbReference>
<reference evidence="7" key="1">
    <citation type="journal article" date="2019" name="Int. J. Syst. Evol. Microbiol.">
        <title>The Global Catalogue of Microorganisms (GCM) 10K type strain sequencing project: providing services to taxonomists for standard genome sequencing and annotation.</title>
        <authorList>
            <consortium name="The Broad Institute Genomics Platform"/>
            <consortium name="The Broad Institute Genome Sequencing Center for Infectious Disease"/>
            <person name="Wu L."/>
            <person name="Ma J."/>
        </authorList>
    </citation>
    <scope>NUCLEOTIDE SEQUENCE [LARGE SCALE GENOMIC DNA]</scope>
    <source>
        <strain evidence="7">JCM 16578</strain>
    </source>
</reference>
<keyword evidence="3 6" id="KW-0223">Dioxygenase</keyword>
<evidence type="ECO:0000256" key="1">
    <source>
        <dbReference type="ARBA" id="ARBA00006622"/>
    </source>
</evidence>
<comment type="similarity">
    <text evidence="1">Belongs to the cysteine dioxygenase family.</text>
</comment>
<proteinExistence type="inferred from homology"/>
<dbReference type="Gene3D" id="2.60.120.10">
    <property type="entry name" value="Jelly Rolls"/>
    <property type="match status" value="1"/>
</dbReference>
<sequence>MTVTTTAPISDTHLTPLAASLVGEIRTIVRRSVAPGPTANLVAEALRRYLGDPALLAPEQRVGSADRYVQHVLHAEPDGSFSVVALVWLPGQRTEIHDHVAWCVAGVHQGQESERRYRLVSDGNTSRLVAAAEVENTLGSVSGFAPPGDIHEVCNSCEGTAISIHVYGADVQRLSSSIRRIYPRPECERS</sequence>